<keyword evidence="1" id="KW-0812">Transmembrane</keyword>
<keyword evidence="1" id="KW-1133">Transmembrane helix</keyword>
<dbReference type="Proteomes" id="UP000664132">
    <property type="component" value="Unassembled WGS sequence"/>
</dbReference>
<feature type="transmembrane region" description="Helical" evidence="1">
    <location>
        <begin position="6"/>
        <end position="29"/>
    </location>
</feature>
<accession>A0A8H7TKY4</accession>
<comment type="caution">
    <text evidence="2">The sequence shown here is derived from an EMBL/GenBank/DDBJ whole genome shotgun (WGS) entry which is preliminary data.</text>
</comment>
<sequence>MPSTGVKVGVTIAVVIMLILALGYVSYWWRQRGSEKKVAAGLGMDVPGEGYVAFPKNPGPAVLKYQMNLQKRQEADGTWNGNGERSGEV</sequence>
<dbReference type="EMBL" id="JAFJYH010000071">
    <property type="protein sequence ID" value="KAG4421142.1"/>
    <property type="molecule type" value="Genomic_DNA"/>
</dbReference>
<name>A0A8H7TKY4_9HELO</name>
<gene>
    <name evidence="2" type="ORF">IFR04_005785</name>
</gene>
<evidence type="ECO:0000313" key="3">
    <source>
        <dbReference type="Proteomes" id="UP000664132"/>
    </source>
</evidence>
<keyword evidence="1" id="KW-0472">Membrane</keyword>
<reference evidence="2" key="1">
    <citation type="submission" date="2021-02" db="EMBL/GenBank/DDBJ databases">
        <title>Genome sequence Cadophora malorum strain M34.</title>
        <authorList>
            <person name="Stefanovic E."/>
            <person name="Vu D."/>
            <person name="Scully C."/>
            <person name="Dijksterhuis J."/>
            <person name="Roader J."/>
            <person name="Houbraken J."/>
        </authorList>
    </citation>
    <scope>NUCLEOTIDE SEQUENCE</scope>
    <source>
        <strain evidence="2">M34</strain>
    </source>
</reference>
<protein>
    <submittedName>
        <fullName evidence="2">Uncharacterized protein</fullName>
    </submittedName>
</protein>
<organism evidence="2 3">
    <name type="scientific">Cadophora malorum</name>
    <dbReference type="NCBI Taxonomy" id="108018"/>
    <lineage>
        <taxon>Eukaryota</taxon>
        <taxon>Fungi</taxon>
        <taxon>Dikarya</taxon>
        <taxon>Ascomycota</taxon>
        <taxon>Pezizomycotina</taxon>
        <taxon>Leotiomycetes</taxon>
        <taxon>Helotiales</taxon>
        <taxon>Ploettnerulaceae</taxon>
        <taxon>Cadophora</taxon>
    </lineage>
</organism>
<evidence type="ECO:0000313" key="2">
    <source>
        <dbReference type="EMBL" id="KAG4421142.1"/>
    </source>
</evidence>
<dbReference type="AlphaFoldDB" id="A0A8H7TKY4"/>
<keyword evidence="3" id="KW-1185">Reference proteome</keyword>
<evidence type="ECO:0000256" key="1">
    <source>
        <dbReference type="SAM" id="Phobius"/>
    </source>
</evidence>
<proteinExistence type="predicted"/>